<evidence type="ECO:0000313" key="1">
    <source>
        <dbReference type="EMBL" id="CAB4273517.1"/>
    </source>
</evidence>
<evidence type="ECO:0000313" key="4">
    <source>
        <dbReference type="Proteomes" id="UP000507245"/>
    </source>
</evidence>
<dbReference type="AlphaFoldDB" id="A0A6J5UD16"/>
<evidence type="ECO:0000313" key="2">
    <source>
        <dbReference type="EMBL" id="CAB4304037.1"/>
    </source>
</evidence>
<dbReference type="EMBL" id="CAEKKB010000003">
    <property type="protein sequence ID" value="CAB4304037.1"/>
    <property type="molecule type" value="Genomic_DNA"/>
</dbReference>
<gene>
    <name evidence="1" type="ORF">CURHAP_LOCUS21313</name>
    <name evidence="2" type="ORF">ORAREDHAP_LOCUS21194</name>
</gene>
<sequence>MPIGWHLMETPPLRHLADYTCPCLAEQHLVDISNSLQCHCRVKSPGQHLSKAVLVAPAEWFPNNAYGTY</sequence>
<name>A0A6J5UD16_PRUAR</name>
<dbReference type="Proteomes" id="UP000507222">
    <property type="component" value="Unassembled WGS sequence"/>
</dbReference>
<organism evidence="1 3">
    <name type="scientific">Prunus armeniaca</name>
    <name type="common">Apricot</name>
    <name type="synonym">Armeniaca vulgaris</name>
    <dbReference type="NCBI Taxonomy" id="36596"/>
    <lineage>
        <taxon>Eukaryota</taxon>
        <taxon>Viridiplantae</taxon>
        <taxon>Streptophyta</taxon>
        <taxon>Embryophyta</taxon>
        <taxon>Tracheophyta</taxon>
        <taxon>Spermatophyta</taxon>
        <taxon>Magnoliopsida</taxon>
        <taxon>eudicotyledons</taxon>
        <taxon>Gunneridae</taxon>
        <taxon>Pentapetalae</taxon>
        <taxon>rosids</taxon>
        <taxon>fabids</taxon>
        <taxon>Rosales</taxon>
        <taxon>Rosaceae</taxon>
        <taxon>Amygdaloideae</taxon>
        <taxon>Amygdaleae</taxon>
        <taxon>Prunus</taxon>
    </lineage>
</organism>
<evidence type="ECO:0000313" key="3">
    <source>
        <dbReference type="Proteomes" id="UP000507222"/>
    </source>
</evidence>
<reference evidence="1 3" key="2">
    <citation type="submission" date="2020-05" db="EMBL/GenBank/DDBJ databases">
        <authorList>
            <person name="Campoy J."/>
            <person name="Schneeberger K."/>
            <person name="Spophaly S."/>
        </authorList>
    </citation>
    <scope>NUCLEOTIDE SEQUENCE [LARGE SCALE GENOMIC DNA]</scope>
    <source>
        <strain evidence="1">PruArmRojPasFocal</strain>
    </source>
</reference>
<dbReference type="EMBL" id="CAEKDK010000003">
    <property type="protein sequence ID" value="CAB4273517.1"/>
    <property type="molecule type" value="Genomic_DNA"/>
</dbReference>
<dbReference type="Proteomes" id="UP000507245">
    <property type="component" value="Unassembled WGS sequence"/>
</dbReference>
<keyword evidence="4" id="KW-1185">Reference proteome</keyword>
<proteinExistence type="predicted"/>
<protein>
    <submittedName>
        <fullName evidence="1">Uncharacterized protein</fullName>
    </submittedName>
</protein>
<accession>A0A6J5UD16</accession>
<reference evidence="4" key="1">
    <citation type="journal article" date="2020" name="Genome Biol.">
        <title>Gamete binning: chromosome-level and haplotype-resolved genome assembly enabled by high-throughput single-cell sequencing of gamete genomes.</title>
        <authorList>
            <person name="Campoy J.A."/>
            <person name="Sun H."/>
            <person name="Goel M."/>
            <person name="Jiao W.-B."/>
            <person name="Folz-Donahue K."/>
            <person name="Wang N."/>
            <person name="Rubio M."/>
            <person name="Liu C."/>
            <person name="Kukat C."/>
            <person name="Ruiz D."/>
            <person name="Huettel B."/>
            <person name="Schneeberger K."/>
        </authorList>
    </citation>
    <scope>NUCLEOTIDE SEQUENCE [LARGE SCALE GENOMIC DNA]</scope>
    <source>
        <strain evidence="4">cv. Rojo Pasion</strain>
    </source>
</reference>